<dbReference type="Proteomes" id="UP001138500">
    <property type="component" value="Unassembled WGS sequence"/>
</dbReference>
<dbReference type="PANTHER" id="PTHR43700">
    <property type="entry name" value="PHOSPHORIBOSYLAMINOIMIDAZOLE-SUCCINOCARBOXAMIDE SYNTHASE"/>
    <property type="match status" value="1"/>
</dbReference>
<evidence type="ECO:0000256" key="3">
    <source>
        <dbReference type="ARBA" id="ARBA00016460"/>
    </source>
</evidence>
<keyword evidence="4" id="KW-0436">Ligase</keyword>
<dbReference type="GO" id="GO:0004639">
    <property type="term" value="F:phosphoribosylaminoimidazolesuccinocarboxamide synthase activity"/>
    <property type="evidence" value="ECO:0007669"/>
    <property type="project" value="UniProtKB-EC"/>
</dbReference>
<gene>
    <name evidence="10" type="ORF">Tdes44962_MAKER09740</name>
</gene>
<reference evidence="10 11" key="1">
    <citation type="journal article" date="2018" name="IMA Fungus">
        <title>IMA Genome-F 10: Nine draft genome sequences of Claviceps purpurea s.lat., including C. arundinis, C. humidiphila, and C. cf. spartinae, pseudomolecules for the pitch canker pathogen Fusarium circinatum, draft genome of Davidsoniella eucalypti, Grosmannia galeiformis, Quambalaria eucalypti, and Teratosphaeria destructans.</title>
        <authorList>
            <person name="Wingfield B.D."/>
            <person name="Liu M."/>
            <person name="Nguyen H.D."/>
            <person name="Lane F.A."/>
            <person name="Morgan S.W."/>
            <person name="De Vos L."/>
            <person name="Wilken P.M."/>
            <person name="Duong T.A."/>
            <person name="Aylward J."/>
            <person name="Coetzee M.P."/>
            <person name="Dadej K."/>
            <person name="De Beer Z.W."/>
            <person name="Findlay W."/>
            <person name="Havenga M."/>
            <person name="Kolarik M."/>
            <person name="Menzies J.G."/>
            <person name="Naidoo K."/>
            <person name="Pochopski O."/>
            <person name="Shoukouhi P."/>
            <person name="Santana Q.C."/>
            <person name="Seifert K.A."/>
            <person name="Soal N."/>
            <person name="Steenkamp E.T."/>
            <person name="Tatham C.T."/>
            <person name="van der Nest M.A."/>
            <person name="Wingfield M.J."/>
        </authorList>
    </citation>
    <scope>NUCLEOTIDE SEQUENCE [LARGE SCALE GENOMIC DNA]</scope>
    <source>
        <strain evidence="10">CMW44962</strain>
    </source>
</reference>
<feature type="domain" description="SAICAR synthetase/ADE2 N-terminal" evidence="9">
    <location>
        <begin position="3"/>
        <end position="99"/>
    </location>
</feature>
<comment type="caution">
    <text evidence="10">The sequence shown here is derived from an EMBL/GenBank/DDBJ whole genome shotgun (WGS) entry which is preliminary data.</text>
</comment>
<keyword evidence="5" id="KW-0547">Nucleotide-binding</keyword>
<sequence>EIVGPELATRVEAASLQIYALCRDHAAARGILIADTKFEFGVDAATGALVLVDEVLTPDSSRFWPVDRYEVGRAQQSYDKQFLRDWLTGAGLKGKEGVAMPEEVVRQTATKYREAYELITGRVWGVGG</sequence>
<proteinExistence type="predicted"/>
<evidence type="ECO:0000259" key="9">
    <source>
        <dbReference type="Pfam" id="PF01259"/>
    </source>
</evidence>
<feature type="non-terminal residue" evidence="10">
    <location>
        <position position="1"/>
    </location>
</feature>
<dbReference type="AlphaFoldDB" id="A0A9W7SRQ1"/>
<evidence type="ECO:0000256" key="6">
    <source>
        <dbReference type="ARBA" id="ARBA00022755"/>
    </source>
</evidence>
<comment type="pathway">
    <text evidence="1">Purine metabolism; IMP biosynthesis via de novo pathway; 5-amino-1-(5-phospho-D-ribosyl)imidazole-4-carboxamide from 5-amino-1-(5-phospho-D-ribosyl)imidazole-4-carboxylate: step 1/2.</text>
</comment>
<keyword evidence="6" id="KW-0658">Purine biosynthesis</keyword>
<dbReference type="GO" id="GO:0005737">
    <property type="term" value="C:cytoplasm"/>
    <property type="evidence" value="ECO:0007669"/>
    <property type="project" value="TreeGrafter"/>
</dbReference>
<dbReference type="Gene3D" id="3.30.470.20">
    <property type="entry name" value="ATP-grasp fold, B domain"/>
    <property type="match status" value="1"/>
</dbReference>
<dbReference type="OrthoDB" id="9991235at2759"/>
<dbReference type="EMBL" id="RIBY02001886">
    <property type="protein sequence ID" value="KAH9827384.1"/>
    <property type="molecule type" value="Genomic_DNA"/>
</dbReference>
<dbReference type="PANTHER" id="PTHR43700:SF1">
    <property type="entry name" value="PHOSPHORIBOSYLAMINOIMIDAZOLE-SUCCINOCARBOXAMIDE SYNTHASE"/>
    <property type="match status" value="1"/>
</dbReference>
<reference evidence="10 11" key="2">
    <citation type="journal article" date="2021" name="Curr. Genet.">
        <title>Genetic response to nitrogen starvation in the aggressive Eucalyptus foliar pathogen Teratosphaeria destructans.</title>
        <authorList>
            <person name="Havenga M."/>
            <person name="Wingfield B.D."/>
            <person name="Wingfield M.J."/>
            <person name="Dreyer L.L."/>
            <person name="Roets F."/>
            <person name="Aylward J."/>
        </authorList>
    </citation>
    <scope>NUCLEOTIDE SEQUENCE [LARGE SCALE GENOMIC DNA]</scope>
    <source>
        <strain evidence="10">CMW44962</strain>
    </source>
</reference>
<dbReference type="PROSITE" id="PS01058">
    <property type="entry name" value="SAICAR_SYNTHETASE_2"/>
    <property type="match status" value="1"/>
</dbReference>
<evidence type="ECO:0000256" key="5">
    <source>
        <dbReference type="ARBA" id="ARBA00022741"/>
    </source>
</evidence>
<dbReference type="GO" id="GO:0006189">
    <property type="term" value="P:'de novo' IMP biosynthetic process"/>
    <property type="evidence" value="ECO:0007669"/>
    <property type="project" value="TreeGrafter"/>
</dbReference>
<dbReference type="Pfam" id="PF01259">
    <property type="entry name" value="SAICAR_synt"/>
    <property type="match status" value="1"/>
</dbReference>
<keyword evidence="11" id="KW-1185">Reference proteome</keyword>
<evidence type="ECO:0000256" key="8">
    <source>
        <dbReference type="ARBA" id="ARBA00030409"/>
    </source>
</evidence>
<accession>A0A9W7SRQ1</accession>
<dbReference type="InterPro" id="IPR018236">
    <property type="entry name" value="SAICAR_synthetase_CS"/>
</dbReference>
<dbReference type="GO" id="GO:0005524">
    <property type="term" value="F:ATP binding"/>
    <property type="evidence" value="ECO:0007669"/>
    <property type="project" value="UniProtKB-KW"/>
</dbReference>
<keyword evidence="7" id="KW-0067">ATP-binding</keyword>
<evidence type="ECO:0000256" key="4">
    <source>
        <dbReference type="ARBA" id="ARBA00022598"/>
    </source>
</evidence>
<evidence type="ECO:0000313" key="11">
    <source>
        <dbReference type="Proteomes" id="UP001138500"/>
    </source>
</evidence>
<dbReference type="InterPro" id="IPR028923">
    <property type="entry name" value="SAICAR_synt/ADE2_N"/>
</dbReference>
<evidence type="ECO:0000256" key="1">
    <source>
        <dbReference type="ARBA" id="ARBA00004672"/>
    </source>
</evidence>
<evidence type="ECO:0000313" key="10">
    <source>
        <dbReference type="EMBL" id="KAH9827384.1"/>
    </source>
</evidence>
<protein>
    <recommendedName>
        <fullName evidence="3">Phosphoribosylaminoimidazole-succinocarboxamide synthase</fullName>
        <ecNumber evidence="2">6.3.2.6</ecNumber>
    </recommendedName>
    <alternativeName>
        <fullName evidence="8">SAICAR synthetase</fullName>
    </alternativeName>
</protein>
<name>A0A9W7SRQ1_9PEZI</name>
<evidence type="ECO:0000256" key="7">
    <source>
        <dbReference type="ARBA" id="ARBA00022840"/>
    </source>
</evidence>
<evidence type="ECO:0000256" key="2">
    <source>
        <dbReference type="ARBA" id="ARBA00012217"/>
    </source>
</evidence>
<dbReference type="EC" id="6.3.2.6" evidence="2"/>
<organism evidence="10 11">
    <name type="scientific">Teratosphaeria destructans</name>
    <dbReference type="NCBI Taxonomy" id="418781"/>
    <lineage>
        <taxon>Eukaryota</taxon>
        <taxon>Fungi</taxon>
        <taxon>Dikarya</taxon>
        <taxon>Ascomycota</taxon>
        <taxon>Pezizomycotina</taxon>
        <taxon>Dothideomycetes</taxon>
        <taxon>Dothideomycetidae</taxon>
        <taxon>Mycosphaerellales</taxon>
        <taxon>Teratosphaeriaceae</taxon>
        <taxon>Teratosphaeria</taxon>
    </lineage>
</organism>
<dbReference type="SUPFAM" id="SSF56104">
    <property type="entry name" value="SAICAR synthase-like"/>
    <property type="match status" value="1"/>
</dbReference>